<feature type="region of interest" description="Disordered" evidence="1">
    <location>
        <begin position="337"/>
        <end position="369"/>
    </location>
</feature>
<dbReference type="AlphaFoldDB" id="A0A915E703"/>
<name>A0A915E703_9BILA</name>
<evidence type="ECO:0000313" key="2">
    <source>
        <dbReference type="Proteomes" id="UP000887574"/>
    </source>
</evidence>
<dbReference type="PANTHER" id="PTHR21696">
    <property type="entry name" value="PROTEIN UNC-79 HOMOLOG"/>
    <property type="match status" value="1"/>
</dbReference>
<dbReference type="PANTHER" id="PTHR21696:SF2">
    <property type="entry name" value="PROTEIN UNC-79 HOMOLOG"/>
    <property type="match status" value="1"/>
</dbReference>
<feature type="compositionally biased region" description="Acidic residues" evidence="1">
    <location>
        <begin position="358"/>
        <end position="369"/>
    </location>
</feature>
<evidence type="ECO:0000313" key="3">
    <source>
        <dbReference type="WBParaSite" id="jg26431"/>
    </source>
</evidence>
<dbReference type="WBParaSite" id="jg26431">
    <property type="protein sequence ID" value="jg26431"/>
    <property type="gene ID" value="jg26431"/>
</dbReference>
<organism evidence="2 3">
    <name type="scientific">Ditylenchus dipsaci</name>
    <dbReference type="NCBI Taxonomy" id="166011"/>
    <lineage>
        <taxon>Eukaryota</taxon>
        <taxon>Metazoa</taxon>
        <taxon>Ecdysozoa</taxon>
        <taxon>Nematoda</taxon>
        <taxon>Chromadorea</taxon>
        <taxon>Rhabditida</taxon>
        <taxon>Tylenchina</taxon>
        <taxon>Tylenchomorpha</taxon>
        <taxon>Sphaerularioidea</taxon>
        <taxon>Anguinidae</taxon>
        <taxon>Anguininae</taxon>
        <taxon>Ditylenchus</taxon>
    </lineage>
</organism>
<sequence length="921" mass="102662">MVNRGRRGATTDLTRLKLRKVLMLVRVSMAFRSITDRISSSINVMRSRAASPDPSALESGGGGLSGCIAAASAGAMGETAQIVAAAAVAGVASAETGGASTSFSYVESAAAEEHHQTSNFNASYARSGGGYSRLREFTDEESNLCLLLNRVVDMENPERHTVYLTIALFVRFLCNKKAGPTDEKASAKKQSVLLRYFNTLLGYSNSEKCFTIPPSRLRKAAVCNAFLTGLPEILDNNLMIGNQMLPLIGQFLLHLPSPQKFASDHSSADYSLRLLDQACRHSWLHALILILYKYRCDTPPISEAIRKLILIVVGTLECHCHVCGDPAEFRQTEFNLNSDTSEDEETSNVIEEKATIKEEEDDQENETFDEESISLCLIALSTFMHREPAMAAPTLFRIISVVTRFIDTPQFPWHDTNVFVPGNSKSTAKQLIRVILHQLSSSGIAVQLFDSKVQNINSFWSTISYSLADFNELNPVSFVQCLIEDVLESWPQNLARILHNLAAYVSTIPCDSYLTHWSATMALFESFFRRYHSQMVNDNLVNNNNNNNNVTKTPILSEIKSTAVIMTTLLRVQNFSTFKASVSLVESYSKWLAEVLHHCKADLRDLMAICTACNRALTRERDKQCISRSIVSELIQAIKFKVELAEKNYMTIVELILQDFGELHVGEDMNEEIKDVEQFNTGASEAVRPFMNDILEFIADLHNLSKLKKQTNSDRIGGDLKAGLAEIVALEMSRPAVRDSRTVMRFIPWLYSPPSLTGAAPSAFAESVTNVRILSWILVGCLHASPNCLPVPISCSNQMADYIHFVLAGFADQSKQSVVHMSALFHAFHLCQLWTIYCERVSSRSEDFFSKAMENILDFWSRVTPAILQLLSHSKVLADMVNLHFVNTMQALQQCNSAVLCQLYPMWQPVLTVYHSKSPAN</sequence>
<proteinExistence type="predicted"/>
<reference evidence="3" key="1">
    <citation type="submission" date="2022-11" db="UniProtKB">
        <authorList>
            <consortium name="WormBaseParasite"/>
        </authorList>
    </citation>
    <scope>IDENTIFICATION</scope>
</reference>
<dbReference type="Proteomes" id="UP000887574">
    <property type="component" value="Unplaced"/>
</dbReference>
<keyword evidence="2" id="KW-1185">Reference proteome</keyword>
<dbReference type="InterPro" id="IPR024855">
    <property type="entry name" value="UNC79"/>
</dbReference>
<protein>
    <submittedName>
        <fullName evidence="3">Uncoordinated protein 79</fullName>
    </submittedName>
</protein>
<accession>A0A915E703</accession>
<evidence type="ECO:0000256" key="1">
    <source>
        <dbReference type="SAM" id="MobiDB-lite"/>
    </source>
</evidence>